<dbReference type="InterPro" id="IPR021136">
    <property type="entry name" value="Flagellar_hook_control-like_C"/>
</dbReference>
<proteinExistence type="predicted"/>
<reference evidence="4 5" key="1">
    <citation type="submission" date="2016-10" db="EMBL/GenBank/DDBJ databases">
        <authorList>
            <person name="de Groot N.N."/>
        </authorList>
    </citation>
    <scope>NUCLEOTIDE SEQUENCE [LARGE SCALE GENOMIC DNA]</scope>
    <source>
        <strain evidence="4 5">DSM 1283</strain>
    </source>
</reference>
<feature type="region of interest" description="Disordered" evidence="2">
    <location>
        <begin position="216"/>
        <end position="236"/>
    </location>
</feature>
<feature type="domain" description="Flagellar hook-length control protein-like C-terminal" evidence="3">
    <location>
        <begin position="369"/>
        <end position="443"/>
    </location>
</feature>
<name>A0A1I5I567_9FIRM</name>
<accession>A0A1I5I567</accession>
<evidence type="ECO:0000313" key="4">
    <source>
        <dbReference type="EMBL" id="SFO55715.1"/>
    </source>
</evidence>
<feature type="coiled-coil region" evidence="1">
    <location>
        <begin position="171"/>
        <end position="202"/>
    </location>
</feature>
<protein>
    <submittedName>
        <fullName evidence="4">Flagellar hook-length control protein FliK</fullName>
    </submittedName>
</protein>
<feature type="compositionally biased region" description="Polar residues" evidence="2">
    <location>
        <begin position="1"/>
        <end position="22"/>
    </location>
</feature>
<dbReference type="CDD" id="cd17470">
    <property type="entry name" value="T3SS_Flik_C"/>
    <property type="match status" value="1"/>
</dbReference>
<gene>
    <name evidence="4" type="ORF">SAMN04489757_13933</name>
</gene>
<feature type="region of interest" description="Disordered" evidence="2">
    <location>
        <begin position="1"/>
        <end position="27"/>
    </location>
</feature>
<evidence type="ECO:0000256" key="2">
    <source>
        <dbReference type="SAM" id="MobiDB-lite"/>
    </source>
</evidence>
<dbReference type="Proteomes" id="UP000198806">
    <property type="component" value="Unassembled WGS sequence"/>
</dbReference>
<feature type="compositionally biased region" description="Polar residues" evidence="2">
    <location>
        <begin position="275"/>
        <end position="295"/>
    </location>
</feature>
<evidence type="ECO:0000259" key="3">
    <source>
        <dbReference type="Pfam" id="PF02120"/>
    </source>
</evidence>
<keyword evidence="1" id="KW-0175">Coiled coil</keyword>
<dbReference type="Gene3D" id="3.30.750.140">
    <property type="match status" value="1"/>
</dbReference>
<dbReference type="Pfam" id="PF02120">
    <property type="entry name" value="Flg_hook"/>
    <property type="match status" value="1"/>
</dbReference>
<feature type="region of interest" description="Disordered" evidence="2">
    <location>
        <begin position="450"/>
        <end position="472"/>
    </location>
</feature>
<dbReference type="STRING" id="1527.SAMN04489757_13933"/>
<dbReference type="AlphaFoldDB" id="A0A1I5I567"/>
<organism evidence="4 5">
    <name type="scientific">Anaerocolumna aminovalerica</name>
    <dbReference type="NCBI Taxonomy" id="1527"/>
    <lineage>
        <taxon>Bacteria</taxon>
        <taxon>Bacillati</taxon>
        <taxon>Bacillota</taxon>
        <taxon>Clostridia</taxon>
        <taxon>Lachnospirales</taxon>
        <taxon>Lachnospiraceae</taxon>
        <taxon>Anaerocolumna</taxon>
    </lineage>
</organism>
<dbReference type="InterPro" id="IPR038610">
    <property type="entry name" value="FliK-like_C_sf"/>
</dbReference>
<keyword evidence="5" id="KW-1185">Reference proteome</keyword>
<dbReference type="RefSeq" id="WP_091688141.1">
    <property type="nucleotide sequence ID" value="NZ_BAABFM010000021.1"/>
</dbReference>
<keyword evidence="4" id="KW-0969">Cilium</keyword>
<feature type="compositionally biased region" description="Polar residues" evidence="2">
    <location>
        <begin position="217"/>
        <end position="226"/>
    </location>
</feature>
<feature type="compositionally biased region" description="Basic and acidic residues" evidence="2">
    <location>
        <begin position="227"/>
        <end position="236"/>
    </location>
</feature>
<keyword evidence="4" id="KW-0282">Flagellum</keyword>
<dbReference type="OrthoDB" id="1780022at2"/>
<evidence type="ECO:0000256" key="1">
    <source>
        <dbReference type="SAM" id="Coils"/>
    </source>
</evidence>
<feature type="compositionally biased region" description="Polar residues" evidence="2">
    <location>
        <begin position="450"/>
        <end position="464"/>
    </location>
</feature>
<dbReference type="EMBL" id="FOWD01000039">
    <property type="protein sequence ID" value="SFO55715.1"/>
    <property type="molecule type" value="Genomic_DNA"/>
</dbReference>
<sequence>MVAQGVQSVSARTNSYNSASGKKSTEGSAFDSIINDSLKFNDIAKNHVSQKQQNKNLSEYIGYSKEDTNIQKTNIELDKAKNIKNQNAMRTGAAKITNGVSDSTNVESEAAKALKELEDTVKKALKLTDEEYTEAMEILGLTTIDLLNLENLKQLLLTVNGAEDITEVLTNENLANSMDSLLQEVNKFLELNEELLKELQAKNLFDRDSIEKLMSQGDIQKTTQPDHLTDEKVNGSQESKKAISGIYGDIEVIVEKEENIPVSGLGNGRPEEFMNSISSDTQSLSNGEKGQLSSANSNLLDESAIQDDSVELEGNSKENELKLEPLNDMNSFINNLTTAALAKDYVDGEQITDTRTIHDIANQILEHLKVTIKPDVTSMELQLNPEHLGKVGLTILSKDGSLTAQFTAQTEMAREAIESRMHVLLENLNNQGLKVESIEVAVSNFTFDESSQAAKGEEQQSNSRNRNHFRSDEEILGSTESVSELNGIVSEILGQNGSIIDYST</sequence>
<keyword evidence="4" id="KW-0966">Cell projection</keyword>
<feature type="region of interest" description="Disordered" evidence="2">
    <location>
        <begin position="261"/>
        <end position="295"/>
    </location>
</feature>
<evidence type="ECO:0000313" key="5">
    <source>
        <dbReference type="Proteomes" id="UP000198806"/>
    </source>
</evidence>